<evidence type="ECO:0000313" key="3">
    <source>
        <dbReference type="EMBL" id="VEU80724.1"/>
    </source>
</evidence>
<dbReference type="NCBIfam" id="NF033550">
    <property type="entry name" value="transpos_ISL3"/>
    <property type="match status" value="1"/>
</dbReference>
<evidence type="ECO:0000313" key="4">
    <source>
        <dbReference type="Proteomes" id="UP000289841"/>
    </source>
</evidence>
<dbReference type="InterPro" id="IPR047951">
    <property type="entry name" value="Transpos_ISL3"/>
</dbReference>
<protein>
    <submittedName>
        <fullName evidence="2">Transposase and inactivated derivatives</fullName>
    </submittedName>
</protein>
<evidence type="ECO:0000313" key="2">
    <source>
        <dbReference type="EMBL" id="VEU80329.1"/>
    </source>
</evidence>
<dbReference type="RefSeq" id="WP_129747472.1">
    <property type="nucleotide sequence ID" value="NZ_LR215048.1"/>
</dbReference>
<dbReference type="Pfam" id="PF01610">
    <property type="entry name" value="DDE_Tnp_ISL3"/>
    <property type="match status" value="1"/>
</dbReference>
<organism evidence="2 4">
    <name type="scientific">Haploplasma axanthum</name>
    <name type="common">Acholeplasma axanthum</name>
    <dbReference type="NCBI Taxonomy" id="29552"/>
    <lineage>
        <taxon>Bacteria</taxon>
        <taxon>Bacillati</taxon>
        <taxon>Mycoplasmatota</taxon>
        <taxon>Mollicutes</taxon>
        <taxon>Acholeplasmatales</taxon>
        <taxon>Acholeplasmataceae</taxon>
        <taxon>Haploplasma</taxon>
    </lineage>
</organism>
<dbReference type="OrthoDB" id="384901at2"/>
<accession>A0A449BCZ8</accession>
<dbReference type="PANTHER" id="PTHR33498">
    <property type="entry name" value="TRANSPOSASE FOR INSERTION SEQUENCE ELEMENT IS1557"/>
    <property type="match status" value="1"/>
</dbReference>
<gene>
    <name evidence="2" type="ORF">NCTC10138_00698</name>
    <name evidence="3" type="ORF">NCTC10138_01104</name>
</gene>
<sequence length="436" mass="51389">MYDDIIKFLNLKHNDSFDFQFDILDVTNSNSITNVHLTLSLKKINCPVCNSVDSKIHGYKTKTITHSISNSNPVNIIFRHRRFICKFCNKTFFEPNPFTINKDRISHYTKLSILEHLKNPSNTFTSASTIFNVSTKTVIDIFDDYVDPNRNILPKFLCIDEFHVSKRTKHPYACLFLDFETKKIIDVLKTRHKSYLLEYLSSLKHTELDSVKVVIIDMWKPYKDVISKVMPKALIAIDSFHVIKHINDIVNKHRIKVMNKYAGNIEFKTYKNDKYYMLKKFHYFFTKEYDNIYNGYISIPKFRISLNKSSIKDFLLSIDDDLTEVYKIKEEYREFNRNSNFDNAKELLSDLITKYRNHRLEDIRSFGKLLSNWKNEIINSFIKSDSNRRLSNGPIEGTNSRIKTIIKTSNGIKSFKRLRARIIYSINKDVALKIPE</sequence>
<dbReference type="Proteomes" id="UP000289841">
    <property type="component" value="Chromosome"/>
</dbReference>
<dbReference type="InterPro" id="IPR002560">
    <property type="entry name" value="Transposase_DDE"/>
</dbReference>
<dbReference type="AlphaFoldDB" id="A0A449BCZ8"/>
<dbReference type="PANTHER" id="PTHR33498:SF1">
    <property type="entry name" value="TRANSPOSASE FOR INSERTION SEQUENCE ELEMENT IS1557"/>
    <property type="match status" value="1"/>
</dbReference>
<dbReference type="EMBL" id="LR215048">
    <property type="protein sequence ID" value="VEU80329.1"/>
    <property type="molecule type" value="Genomic_DNA"/>
</dbReference>
<dbReference type="KEGG" id="aaxa:NCTC10138_01104"/>
<dbReference type="EMBL" id="LR215048">
    <property type="protein sequence ID" value="VEU80724.1"/>
    <property type="molecule type" value="Genomic_DNA"/>
</dbReference>
<evidence type="ECO:0000259" key="1">
    <source>
        <dbReference type="Pfam" id="PF01610"/>
    </source>
</evidence>
<name>A0A449BCZ8_HAPAX</name>
<feature type="domain" description="Transposase IS204/IS1001/IS1096/IS1165 DDE" evidence="1">
    <location>
        <begin position="157"/>
        <end position="422"/>
    </location>
</feature>
<dbReference type="KEGG" id="aaxa:NCTC10138_00698"/>
<keyword evidence="4" id="KW-1185">Reference proteome</keyword>
<proteinExistence type="predicted"/>
<reference evidence="2 4" key="1">
    <citation type="submission" date="2019-01" db="EMBL/GenBank/DDBJ databases">
        <authorList>
            <consortium name="Pathogen Informatics"/>
        </authorList>
    </citation>
    <scope>NUCLEOTIDE SEQUENCE [LARGE SCALE GENOMIC DNA]</scope>
    <source>
        <strain evidence="2 4">NCTC10138</strain>
    </source>
</reference>